<feature type="region of interest" description="Disordered" evidence="9">
    <location>
        <begin position="1"/>
        <end position="25"/>
    </location>
</feature>
<dbReference type="GO" id="GO:0031543">
    <property type="term" value="F:peptidyl-proline dioxygenase activity"/>
    <property type="evidence" value="ECO:0007669"/>
    <property type="project" value="UniProtKB-ARBA"/>
</dbReference>
<evidence type="ECO:0000256" key="1">
    <source>
        <dbReference type="ARBA" id="ARBA00001961"/>
    </source>
</evidence>
<dbReference type="InterPro" id="IPR039558">
    <property type="entry name" value="TPA1/OFD1_N"/>
</dbReference>
<dbReference type="GO" id="GO:0005506">
    <property type="term" value="F:iron ion binding"/>
    <property type="evidence" value="ECO:0007669"/>
    <property type="project" value="InterPro"/>
</dbReference>
<evidence type="ECO:0000313" key="11">
    <source>
        <dbReference type="EMBL" id="KAK1748217.1"/>
    </source>
</evidence>
<sequence length="602" mass="66725">MTSPASKRPRIGSADKELSASSSSSLLDPITPSILQKGEQLATLYQKASPYPHAVIDNFCVDGFLEGILTELKHNSKVKFKETDLFRVYQSIDLGNLKDGSELAANMPNLMKLKNAIYSPQYRAFIENIAGLEAGSLTDEVDCAANCHTRGCHLLCHDDVIGTRKVSYIIYLTDAKPEWTDSDGGRLELYDAIAEEDRFVPGALPVKTVLPAFNSMAYFVVEPGVSFHSVQEVFCDRPRLSIQGWYHTKEAPSQIENATLQRLKSTGEGENTEGTFQPMADEATAAAAAETEGNGTKSEPTFSSEDGKFLGEYINKAYLTEESLNEIRTRFEEESSVKLRHFLNDEWSSKIKAAFTRQDKGDKVGENNPSLDYHVGINEKWKAVGPAHKQRFLQYQEGSGSNALSAKKASSEDVVDAGEYLDHLKQNLFQSAEFGRWIGWLSSLGFPLGYRGRIRRFRPGLDYTVAHYGILTTNAVLDTTLCFCGGEGNQCSFDEETNELIGSDDDAIWESGDVGGFECYIEADDDDEGAEAEYDEEDDTQLLSVSASFNTLSLVYRDPGTMKFVKYVGSGAPSSRWDIALEYDVKIDEDDDEHQLPTDEEN</sequence>
<dbReference type="Pfam" id="PF13661">
    <property type="entry name" value="2OG-FeII_Oxy_4"/>
    <property type="match status" value="1"/>
</dbReference>
<evidence type="ECO:0000256" key="6">
    <source>
        <dbReference type="ARBA" id="ARBA00023002"/>
    </source>
</evidence>
<comment type="caution">
    <text evidence="11">The sequence shown here is derived from an EMBL/GenBank/DDBJ whole genome shotgun (WGS) entry which is preliminary data.</text>
</comment>
<keyword evidence="5" id="KW-0223">Dioxygenase</keyword>
<protein>
    <submittedName>
        <fullName evidence="11">Prolyl 3-hydroxylase</fullName>
        <ecNumber evidence="11">1.14.11.-</ecNumber>
    </submittedName>
</protein>
<dbReference type="InterPro" id="IPR019601">
    <property type="entry name" value="Oxoglutarate/Fe-dep_Oase_C"/>
</dbReference>
<name>A0AAD8YLI1_9STRA</name>
<keyword evidence="12" id="KW-1185">Reference proteome</keyword>
<dbReference type="PANTHER" id="PTHR12117">
    <property type="entry name" value="HISTONE ACETYLTRANSFERASE COMPLEX"/>
    <property type="match status" value="1"/>
</dbReference>
<proteinExistence type="inferred from homology"/>
<feature type="compositionally biased region" description="Polar residues" evidence="9">
    <location>
        <begin position="293"/>
        <end position="304"/>
    </location>
</feature>
<keyword evidence="4" id="KW-0847">Vitamin C</keyword>
<accession>A0AAD8YLI1</accession>
<dbReference type="PANTHER" id="PTHR12117:SF0">
    <property type="entry name" value="PROLYL 3-HYDROXYLASE OGFOD1"/>
    <property type="match status" value="1"/>
</dbReference>
<reference evidence="11" key="1">
    <citation type="submission" date="2023-06" db="EMBL/GenBank/DDBJ databases">
        <title>Survivors Of The Sea: Transcriptome response of Skeletonema marinoi to long-term dormancy.</title>
        <authorList>
            <person name="Pinder M.I.M."/>
            <person name="Kourtchenko O."/>
            <person name="Robertson E.K."/>
            <person name="Larsson T."/>
            <person name="Maumus F."/>
            <person name="Osuna-Cruz C.M."/>
            <person name="Vancaester E."/>
            <person name="Stenow R."/>
            <person name="Vandepoele K."/>
            <person name="Ploug H."/>
            <person name="Bruchert V."/>
            <person name="Godhe A."/>
            <person name="Topel M."/>
        </authorList>
    </citation>
    <scope>NUCLEOTIDE SEQUENCE</scope>
    <source>
        <strain evidence="11">R05AC</strain>
    </source>
</reference>
<dbReference type="AlphaFoldDB" id="A0AAD8YLI1"/>
<dbReference type="InterPro" id="IPR005123">
    <property type="entry name" value="Oxoglu/Fe-dep_dioxygenase_dom"/>
</dbReference>
<keyword evidence="6 11" id="KW-0560">Oxidoreductase</keyword>
<dbReference type="EMBL" id="JATAAI010000001">
    <property type="protein sequence ID" value="KAK1748217.1"/>
    <property type="molecule type" value="Genomic_DNA"/>
</dbReference>
<evidence type="ECO:0000256" key="3">
    <source>
        <dbReference type="ARBA" id="ARBA00022723"/>
    </source>
</evidence>
<comment type="cofactor">
    <cofactor evidence="1">
        <name>L-ascorbate</name>
        <dbReference type="ChEBI" id="CHEBI:38290"/>
    </cofactor>
</comment>
<dbReference type="Gene3D" id="2.60.120.620">
    <property type="entry name" value="q2cbj1_9rhob like domain"/>
    <property type="match status" value="1"/>
</dbReference>
<dbReference type="PROSITE" id="PS51471">
    <property type="entry name" value="FE2OG_OXY"/>
    <property type="match status" value="1"/>
</dbReference>
<dbReference type="GO" id="GO:0031418">
    <property type="term" value="F:L-ascorbic acid binding"/>
    <property type="evidence" value="ECO:0007669"/>
    <property type="project" value="UniProtKB-KW"/>
</dbReference>
<dbReference type="Pfam" id="PF10637">
    <property type="entry name" value="Ofd1_CTDD"/>
    <property type="match status" value="1"/>
</dbReference>
<evidence type="ECO:0000256" key="5">
    <source>
        <dbReference type="ARBA" id="ARBA00022964"/>
    </source>
</evidence>
<dbReference type="SMART" id="SM00702">
    <property type="entry name" value="P4Hc"/>
    <property type="match status" value="1"/>
</dbReference>
<feature type="region of interest" description="Disordered" evidence="9">
    <location>
        <begin position="285"/>
        <end position="304"/>
    </location>
</feature>
<keyword evidence="3" id="KW-0479">Metal-binding</keyword>
<evidence type="ECO:0000256" key="9">
    <source>
        <dbReference type="SAM" id="MobiDB-lite"/>
    </source>
</evidence>
<dbReference type="EC" id="1.14.11.-" evidence="11"/>
<feature type="domain" description="Fe2OG dioxygenase" evidence="10">
    <location>
        <begin position="139"/>
        <end position="248"/>
    </location>
</feature>
<dbReference type="Gene3D" id="3.60.130.20">
    <property type="entry name" value="Oxoglutarate/iron-dependent oxygenase, C-terminal degradation domain"/>
    <property type="match status" value="1"/>
</dbReference>
<evidence type="ECO:0000259" key="10">
    <source>
        <dbReference type="PROSITE" id="PS51471"/>
    </source>
</evidence>
<evidence type="ECO:0000256" key="4">
    <source>
        <dbReference type="ARBA" id="ARBA00022896"/>
    </source>
</evidence>
<organism evidence="11 12">
    <name type="scientific">Skeletonema marinoi</name>
    <dbReference type="NCBI Taxonomy" id="267567"/>
    <lineage>
        <taxon>Eukaryota</taxon>
        <taxon>Sar</taxon>
        <taxon>Stramenopiles</taxon>
        <taxon>Ochrophyta</taxon>
        <taxon>Bacillariophyta</taxon>
        <taxon>Coscinodiscophyceae</taxon>
        <taxon>Thalassiosirophycidae</taxon>
        <taxon>Thalassiosirales</taxon>
        <taxon>Skeletonemataceae</taxon>
        <taxon>Skeletonema</taxon>
        <taxon>Skeletonema marinoi-dohrnii complex</taxon>
    </lineage>
</organism>
<dbReference type="Proteomes" id="UP001224775">
    <property type="component" value="Unassembled WGS sequence"/>
</dbReference>
<comment type="similarity">
    <text evidence="2">Belongs to the TPA1 family.</text>
</comment>
<dbReference type="InterPro" id="IPR006620">
    <property type="entry name" value="Pro_4_hyd_alph"/>
</dbReference>
<dbReference type="InterPro" id="IPR051842">
    <property type="entry name" value="uS12_prolyl_hydroxylase"/>
</dbReference>
<keyword evidence="7" id="KW-0408">Iron</keyword>
<dbReference type="InterPro" id="IPR043044">
    <property type="entry name" value="TPA1/Ofd1_C"/>
</dbReference>
<comment type="catalytic activity">
    <reaction evidence="8">
        <text>[ribosomal protein uS12]-L-proline + 2-oxoglutarate + O2 = [ribosomal protein uS12]-(3S)-3-hydroxy-L-proline + succinate + CO2</text>
        <dbReference type="Rhea" id="RHEA:54156"/>
        <dbReference type="Rhea" id="RHEA-COMP:13816"/>
        <dbReference type="Rhea" id="RHEA-COMP:13818"/>
        <dbReference type="ChEBI" id="CHEBI:15379"/>
        <dbReference type="ChEBI" id="CHEBI:16526"/>
        <dbReference type="ChEBI" id="CHEBI:16810"/>
        <dbReference type="ChEBI" id="CHEBI:30031"/>
        <dbReference type="ChEBI" id="CHEBI:50342"/>
        <dbReference type="ChEBI" id="CHEBI:85428"/>
    </reaction>
</comment>
<evidence type="ECO:0000256" key="2">
    <source>
        <dbReference type="ARBA" id="ARBA00007443"/>
    </source>
</evidence>
<evidence type="ECO:0000313" key="12">
    <source>
        <dbReference type="Proteomes" id="UP001224775"/>
    </source>
</evidence>
<gene>
    <name evidence="11" type="ORF">QTG54_000156</name>
</gene>
<evidence type="ECO:0000256" key="8">
    <source>
        <dbReference type="ARBA" id="ARBA00047444"/>
    </source>
</evidence>
<evidence type="ECO:0000256" key="7">
    <source>
        <dbReference type="ARBA" id="ARBA00023004"/>
    </source>
</evidence>